<feature type="compositionally biased region" description="Basic and acidic residues" evidence="1">
    <location>
        <begin position="57"/>
        <end position="66"/>
    </location>
</feature>
<feature type="compositionally biased region" description="Low complexity" evidence="1">
    <location>
        <begin position="67"/>
        <end position="82"/>
    </location>
</feature>
<reference evidence="2 3" key="1">
    <citation type="submission" date="2020-04" db="EMBL/GenBank/DDBJ databases">
        <title>Perkinsus chesapeaki whole genome sequence.</title>
        <authorList>
            <person name="Bogema D.R."/>
        </authorList>
    </citation>
    <scope>NUCLEOTIDE SEQUENCE [LARGE SCALE GENOMIC DNA]</scope>
    <source>
        <strain evidence="2">ATCC PRA-425</strain>
    </source>
</reference>
<name>A0A7J6LAS5_PERCH</name>
<comment type="caution">
    <text evidence="2">The sequence shown here is derived from an EMBL/GenBank/DDBJ whole genome shotgun (WGS) entry which is preliminary data.</text>
</comment>
<dbReference type="EMBL" id="JAAPAO010000610">
    <property type="protein sequence ID" value="KAF4656246.1"/>
    <property type="molecule type" value="Genomic_DNA"/>
</dbReference>
<feature type="compositionally biased region" description="Basic and acidic residues" evidence="1">
    <location>
        <begin position="1"/>
        <end position="12"/>
    </location>
</feature>
<evidence type="ECO:0000256" key="1">
    <source>
        <dbReference type="SAM" id="MobiDB-lite"/>
    </source>
</evidence>
<proteinExistence type="predicted"/>
<feature type="region of interest" description="Disordered" evidence="1">
    <location>
        <begin position="51"/>
        <end position="96"/>
    </location>
</feature>
<feature type="region of interest" description="Disordered" evidence="1">
    <location>
        <begin position="110"/>
        <end position="139"/>
    </location>
</feature>
<evidence type="ECO:0000313" key="3">
    <source>
        <dbReference type="Proteomes" id="UP000591131"/>
    </source>
</evidence>
<feature type="compositionally biased region" description="Basic and acidic residues" evidence="1">
    <location>
        <begin position="130"/>
        <end position="139"/>
    </location>
</feature>
<protein>
    <submittedName>
        <fullName evidence="2">Uncharacterized protein</fullName>
    </submittedName>
</protein>
<keyword evidence="3" id="KW-1185">Reference proteome</keyword>
<evidence type="ECO:0000313" key="2">
    <source>
        <dbReference type="EMBL" id="KAF4656246.1"/>
    </source>
</evidence>
<feature type="region of interest" description="Disordered" evidence="1">
    <location>
        <begin position="1"/>
        <end position="36"/>
    </location>
</feature>
<accession>A0A7J6LAS5</accession>
<dbReference type="AlphaFoldDB" id="A0A7J6LAS5"/>
<dbReference type="OrthoDB" id="450631at2759"/>
<sequence length="139" mass="14998">MVNWFKKDKKEVPASPSQGAAGVSASEGTNTEKKSFSSKMKSTFCCGCSSGSVKDPQLIKHSDNRPTHSTSTAEGSSSSPMTTRADSSMRDSVVTDADCEFKQGSMKASLLADEKAPQEKNSKFHLFGRGKTEKQHLRT</sequence>
<organism evidence="2 3">
    <name type="scientific">Perkinsus chesapeaki</name>
    <name type="common">Clam parasite</name>
    <name type="synonym">Perkinsus andrewsi</name>
    <dbReference type="NCBI Taxonomy" id="330153"/>
    <lineage>
        <taxon>Eukaryota</taxon>
        <taxon>Sar</taxon>
        <taxon>Alveolata</taxon>
        <taxon>Perkinsozoa</taxon>
        <taxon>Perkinsea</taxon>
        <taxon>Perkinsida</taxon>
        <taxon>Perkinsidae</taxon>
        <taxon>Perkinsus</taxon>
    </lineage>
</organism>
<feature type="compositionally biased region" description="Basic and acidic residues" evidence="1">
    <location>
        <begin position="112"/>
        <end position="122"/>
    </location>
</feature>
<gene>
    <name evidence="2" type="ORF">FOL47_009091</name>
</gene>
<dbReference type="Proteomes" id="UP000591131">
    <property type="component" value="Unassembled WGS sequence"/>
</dbReference>